<dbReference type="Proteomes" id="UP001179647">
    <property type="component" value="Chromosome"/>
</dbReference>
<dbReference type="KEGG" id="vie:OL234_01450"/>
<proteinExistence type="predicted"/>
<dbReference type="AlphaFoldDB" id="A0AAF0CVC8"/>
<evidence type="ECO:0008006" key="5">
    <source>
        <dbReference type="Google" id="ProtNLM"/>
    </source>
</evidence>
<accession>A0AAF0CVC8</accession>
<sequence>MKQFILKSGLVLLSLGVFQGTLASAEAISPTEVISEASVSFDWTDYKPLPGTPEETEKPQECPPPKDQEGDSCPNEGNDSSSCPPLCSGGVACQGNELGSGQLSANNEEKPQLGGGWQPVSTEYPTNNQKQFIGNLPQTGETNECTNIGVLLTMIASSMVYIRYKFKN</sequence>
<gene>
    <name evidence="3" type="ORF">OL234_01450</name>
</gene>
<reference evidence="3" key="1">
    <citation type="submission" date="2022-10" db="EMBL/GenBank/DDBJ databases">
        <title>Vagococcus sp. isolated from poultry meat.</title>
        <authorList>
            <person name="Johansson P."/>
            <person name="Bjorkroth J."/>
        </authorList>
    </citation>
    <scope>NUCLEOTIDE SEQUENCE</scope>
    <source>
        <strain evidence="3">STAA11</strain>
    </source>
</reference>
<name>A0AAF0CVC8_9ENTE</name>
<dbReference type="EMBL" id="CP110232">
    <property type="protein sequence ID" value="WEG73598.1"/>
    <property type="molecule type" value="Genomic_DNA"/>
</dbReference>
<evidence type="ECO:0000256" key="1">
    <source>
        <dbReference type="SAM" id="MobiDB-lite"/>
    </source>
</evidence>
<evidence type="ECO:0000256" key="2">
    <source>
        <dbReference type="SAM" id="SignalP"/>
    </source>
</evidence>
<protein>
    <recommendedName>
        <fullName evidence="5">Gram-positive cocci surface proteins LPxTG domain-containing protein</fullName>
    </recommendedName>
</protein>
<evidence type="ECO:0000313" key="4">
    <source>
        <dbReference type="Proteomes" id="UP001179647"/>
    </source>
</evidence>
<feature type="chain" id="PRO_5042012724" description="Gram-positive cocci surface proteins LPxTG domain-containing protein" evidence="2">
    <location>
        <begin position="24"/>
        <end position="168"/>
    </location>
</feature>
<dbReference type="RefSeq" id="WP_275469398.1">
    <property type="nucleotide sequence ID" value="NZ_CP110232.1"/>
</dbReference>
<feature type="signal peptide" evidence="2">
    <location>
        <begin position="1"/>
        <end position="23"/>
    </location>
</feature>
<feature type="region of interest" description="Disordered" evidence="1">
    <location>
        <begin position="43"/>
        <end position="82"/>
    </location>
</feature>
<keyword evidence="2" id="KW-0732">Signal</keyword>
<keyword evidence="4" id="KW-1185">Reference proteome</keyword>
<feature type="compositionally biased region" description="Basic and acidic residues" evidence="1">
    <location>
        <begin position="55"/>
        <end position="69"/>
    </location>
</feature>
<organism evidence="3 4">
    <name type="scientific">Vagococcus intermedius</name>
    <dbReference type="NCBI Taxonomy" id="2991418"/>
    <lineage>
        <taxon>Bacteria</taxon>
        <taxon>Bacillati</taxon>
        <taxon>Bacillota</taxon>
        <taxon>Bacilli</taxon>
        <taxon>Lactobacillales</taxon>
        <taxon>Enterococcaceae</taxon>
        <taxon>Vagococcus</taxon>
    </lineage>
</organism>
<evidence type="ECO:0000313" key="3">
    <source>
        <dbReference type="EMBL" id="WEG73598.1"/>
    </source>
</evidence>